<dbReference type="RefSeq" id="WP_229158384.1">
    <property type="nucleotide sequence ID" value="NZ_JAJEWP010000001.1"/>
</dbReference>
<keyword evidence="2" id="KW-1185">Reference proteome</keyword>
<comment type="caution">
    <text evidence="1">The sequence shown here is derived from an EMBL/GenBank/DDBJ whole genome shotgun (WGS) entry which is preliminary data.</text>
</comment>
<name>A0ABS8G5Z1_9ALTE</name>
<proteinExistence type="predicted"/>
<dbReference type="Proteomes" id="UP001520878">
    <property type="component" value="Unassembled WGS sequence"/>
</dbReference>
<reference evidence="1 2" key="1">
    <citation type="submission" date="2021-10" db="EMBL/GenBank/DDBJ databases">
        <title>Draft genome of Aestuariibacter halophilus JC2043.</title>
        <authorList>
            <person name="Emsley S.A."/>
            <person name="Pfannmuller K.M."/>
            <person name="Ushijima B."/>
            <person name="Saw J.H."/>
            <person name="Videau P."/>
        </authorList>
    </citation>
    <scope>NUCLEOTIDE SEQUENCE [LARGE SCALE GENOMIC DNA]</scope>
    <source>
        <strain evidence="1 2">JC2043</strain>
    </source>
</reference>
<sequence>MDHEEHLHAIAAEGEGAELALRHFNNAVTVVRARLIHEFEQSKRSKQRDEIWRQMKAVNAIVGELESIANEGQDAKRSLLEILKDKITGN</sequence>
<protein>
    <submittedName>
        <fullName evidence="1">Uncharacterized protein</fullName>
    </submittedName>
</protein>
<gene>
    <name evidence="1" type="ORF">LJ739_06775</name>
</gene>
<evidence type="ECO:0000313" key="1">
    <source>
        <dbReference type="EMBL" id="MCC2615940.1"/>
    </source>
</evidence>
<accession>A0ABS8G5Z1</accession>
<organism evidence="1 2">
    <name type="scientific">Fluctibacter halophilus</name>
    <dbReference type="NCBI Taxonomy" id="226011"/>
    <lineage>
        <taxon>Bacteria</taxon>
        <taxon>Pseudomonadati</taxon>
        <taxon>Pseudomonadota</taxon>
        <taxon>Gammaproteobacteria</taxon>
        <taxon>Alteromonadales</taxon>
        <taxon>Alteromonadaceae</taxon>
        <taxon>Fluctibacter</taxon>
    </lineage>
</organism>
<dbReference type="EMBL" id="JAJEWP010000001">
    <property type="protein sequence ID" value="MCC2615940.1"/>
    <property type="molecule type" value="Genomic_DNA"/>
</dbReference>
<evidence type="ECO:0000313" key="2">
    <source>
        <dbReference type="Proteomes" id="UP001520878"/>
    </source>
</evidence>